<dbReference type="PROSITE" id="PS50237">
    <property type="entry name" value="HECT"/>
    <property type="match status" value="1"/>
</dbReference>
<sequence length="4134" mass="456348">MAGQTQENCQWLSVTEETLFLHDGLMRVTDLVELPHDVNNAQDAENEVINFDLKDPKDLANRLLIVCGTHNNAYAKLLEYRLNALRGLWNAQKQMTVDEESEKESSTTEETIALLRKQGLLKDPDQASFSTRVSVLLVLPLLQSQSRIDPHLCGVTSGVLLNLLQECAPLSLSKEPGDCLKGLENLLCSWLGEQTESDDSQVVQDKLQRKTIASALVALASARGHLKTFIHTVHLLLTLKDIVSLPVADILSKLIQTEGGQGHVPSLMGSKHILCWGFEDLLSTEKESGEKDKNEGEVGRSLSCDGMFLYTTNASGKGLAKVGTGLHGSLRGYIYNRNTDIGPGKIAVGNECLLYRPQAYDNEAENANFFQILDKYTLQPLSTIPKPESYLESGPSTTVAFCSDGALFYWVWCPASSGDKISKGIPVYVDTFEYQSENQSLRPVKPRLILTKKETDAKAINDTLISRLRPMYRGSTSALAALAGAENGSAKKDEGNQQSGSTSCGLLLKVLMRTPILIEGSHVVLLTSLPGANASSAARSLFGSGGGLSSLRSLATNHCFSLSDGQFSQRPELMDAPSCAIARGAPITSLGVCFDQLNNMIWACSSDWVDQFHNPGHQAPHHIRARLHIPQTQSDKKEPGSSEDVSLGVVIQRLLQHVGSMCLHQLHSDLMYTPFGSYSLQQYPVDFTNLTRICHILSSSLNTGHSQTVICALIVLQVEPIQREACLVLANGVMVLYPTREARIQLMRQLLAEGRHHGLSCLRDKLLEDLTDQLKGQIARIEQYINISFPDDVIMILIKMTLKESNSLLQRGVNSDKQQFDNMLTEIPVASPCQRYLMSLQSFLLREAVLYASPDQGETNSDNKEQLQMVQDILKTFAKNVFKGACEVLQTLLTCCQGVIQHGVEDLEGRLQGLERLAKATLLGHMVPGLVTSFTHTNLQCLGLADTLMPTLVELVVLSSQAALLLKSQVQAILQEDVEVDPDSDIIDIIGQNVERVGIKDVGEEAGFLAGLKIPAPWASGKTLESIHPVRDNYKFKETIHIPGARCLYLRFDNRCASQYDYDKMILYAGANTTSKKLAEYGGNTFGFGSRSVLGSGWPKDLVRETPEEISTGLPFLADLALGLSVLACTMLQLMYQGPEKTRDEDSCQHLLKSKLLQRCVWQSGSFSTTPGSPKLQSKAPTPADPSQSPMSPRIPRIKLPSEIMKNLIGMSPRHPPHLRPSMREAIKPDVILERVVSAIVKHLGLEETVRFFTPAKESQTDEFMLLQCVMEEICRKTDALTRQLQALADLEQRWHTEVVDRREDRTLDTPTFFHDYHLQESQLKSLSMLCFVKDISVDPAKLEDAVKELRTRLHEEVMQPEGPEGDPFSRTRQLVEGILARLDVLLHVNISPADTGTLTRTVSQCIQAIKTGSNMMVKSDTDVHYTGVTRSVSAPSGVDSFQDDTILDLMKIHRRRPKQKAGPMSLLQDLVEENDGKGLPPHVILIGQLFSFIGSDPEKAVSSAAFLHTAKLRWWRGNTRKQALIHMKELLSAASRVGGATHLVAAVTSVLRHGPRVEELTCGGMVSQVREAFAETMTSVVQVVSRYPIACCNSIGLLCIIPYTRAEEKCLVRSGLVHLLDKLCSLASHRSECRESQSTRQRVSAMAWAGFQVLANRCVMWETEEGSLYEDLEHSGLARQVSVLLTNHLARATESSGNEAAGSEALQEVLSLLNNLSRSHMGKAILSQPACVSKLLSLLLDQRPSPKLVLIILQLCRVALPLMDAMECEQVELPAWGDLATVASRTQSMDSDLNKDKDSSDDVVIQNGRLSVFIHKREDQFSHEVIQPLLSSDNRPFRLGGPGPNMEKVVRLDREMTKNHKAEVVTEDALTALRKAARWAQMGLVVSTGPPVDSPPTDLSTGDKKKTEKEIICRDKNSELARTDPLRPFISGHVANSMAAEVIELLHSLLNTPDYHTDTGKSWSDAVHRVLTNALTGLPVLLNSLEGLSSPRCHSHQLMSMARQVNAALCALGGFQESIKPGCKVEVVANVENSTGTVVTMSQQTGLVTLKLDPDPPGTYSPRYSDNIQVPFSRVQPVRNRMFASRCLSLTDAVVTAMQAILLPHDDNVSALQQAMPFSDDGNSISNQICRVVGELETRACGVLALYLQDIDFTKQFIQHCGSTIDMLKSLAKDCSTGLRQPVVEAHCERLRTLYRDCAKPPPPPSKVDSRAPSFYWELEICSFGDSQEESSAFVSFGFAPVAEKKDGAWTNPVGTCLFLNNGKAVHYNGASLLQWRSVRLDCTVGAGDVAGIGWERNGNAPMPGETPKGKVYFTYNGRKLQPWIDDVAGAMYPVVHIQKKATRVKANFGTRSFAFAEGQQHREAADEADDLTREIRESFNHLPFNTTSDSDSEGAVSAPSTPSNLSEITDISTPAGPACKTVPIPKPLKEYSPEASKVYKLFQSYDSMLSTGPDPRAGLPAQDTLSDEESTEEDHSQEDHYALLVKAWEQKVFPVIRRRFRNEAERKDGLEQIKGALQLGMTDIARQTVEFLYEENGGMPRDLHLPTIEDIKEDLAKFTIDRVRKGTTVVIKDPTGGSATATQVLPKFAVRSMLKTFGLTGTVLDVESGNELVQVETYLRSEGVLVRYWYPLNSLERPPQGHRKSTITGGQILDTCNVNIHRELMRTERTLARMYCRTALLKLIDHCNSSAMGAFSCSSSLASGMAASAALLQPHGTITGKSLVLTDSAQHCLASHSCSLPSLMYSNVDRLKHELATAIARAAGQGEDYLIELTNQICTCLQTAPEMFPYEEFPVSESKTQTDMYFPGAACLVVSCKTDPKSTKKETSLYKSPWARIFCYTGQRIKKTGQVSKQEVVSYPRDTSSTSNQADQYTPAIIPSDCIHIKVGVSPPPGIIITIHALPPQFLLSMAYIETLITEKYGCGIKSCALPKQEESSRLWDMPSSSSSQSQQQQQQQQKHKHKPVETKSPNDSLWNLDNIVITPPVFSHMIEQICLYLWRTDTPALVKEYVFQALAQLIRVYHNSEGCNGTRLPSPHPHLNVNTGLMVVLQNELKILYETETKGWETKTTSSGTGMGIGVTDQGRFSTYFHALMELNLAVGELNKPTGRSRGVDHGLSLDLVPRPPASPTHSSKRKKLKAKRDRKDSAQKRDEPRRPSESEVDLTAPAGSASSSATPSASDSSATTASASASATVLASGASLEPGPYKDPGPPKEGKEREGGKDPKPPHGKGGKPEDELWMHRALIVSHILRCLAFNEKNGIVALVNAVSDANQVLNAITAHQRLIIITGIPVKLDPEFVKQALRSIFKSNGGIDRDEIYLPYDTVESVKPAGLKDEASSESTAKVPEAEAEVKPSEEETSAGATAEGGEPDKATKQAAATTESKEEEPESPDKDTDVVRETKLRGYAVVSVMSKTKIENIKKSLIKSQSLFEGTSVDQDDVLEMPSIAMVGPNLLCQEDNANTPLENYLKFKFFQDKDETEIGDAATLALTEVFTSCFIVEQRHGSPEFRQESGYICLSKEQILQHTPENLLCAFFSNIRPPKKSTTEQVMQVLRRYGMVLTPDKEGPSSKDKKYREKSEKDEVPDTEKPTKSDSVEKLEERHCLTLDGFLQYVADMVKQDVRAVWRAILSCGFDIHFERCACLDNSQAQQFSRQWTPELDASLTQFVNSFCRRLAVTPARLHPHEILVTQADLASENFACLQGIPIESIRLRFAFLQSLNNTLETFFLPLIDLRPQETYSRSTAALLSKVRGLIFYDTKCALINRILNATAKRKPDQAAPEISLDPLEDITGEQEVCANTSYCQAYRQLAQVPSSQLCVRLALGGDPTYAFNVKFTGEEVHGTSGSFRHFLWKMAREIQEPLLGLLVPISGPNNRGRCILRPGLLSQSEQNLVTFLGQLLGITIRADIPIGLDLMASFWKALVGVPMDSVVDIKEADHLTYNYLKKIELAESEGELLALCADVYPSWENRQQYIDAIRELRQSELVNQQRIEALKAGVATVLPLQLLTLMAPHDMEMRTCGLPAVSIDFLKAHTMYQVGLMETDRHIKYFWLALESLGDEDLARFIKFASNQERIPQTCPCKDGGADTAHRYIRVETCMFMIKLPQYSSQEVMTQRLMYAIHCREDPLSG</sequence>
<feature type="compositionally biased region" description="Basic and acidic residues" evidence="3">
    <location>
        <begin position="3145"/>
        <end position="3161"/>
    </location>
</feature>
<feature type="region of interest" description="Disordered" evidence="3">
    <location>
        <begin position="3111"/>
        <end position="3238"/>
    </location>
</feature>
<accession>A0ABY7DYS1</accession>
<dbReference type="PANTHER" id="PTHR46435">
    <property type="entry name" value="E3 UBIQUITIN-PROTEIN LIGASE HECTD4-RELATED"/>
    <property type="match status" value="1"/>
</dbReference>
<evidence type="ECO:0000313" key="5">
    <source>
        <dbReference type="EMBL" id="WAR02868.1"/>
    </source>
</evidence>
<feature type="compositionally biased region" description="Low complexity" evidence="3">
    <location>
        <begin position="2946"/>
        <end position="2959"/>
    </location>
</feature>
<feature type="compositionally biased region" description="Basic and acidic residues" evidence="3">
    <location>
        <begin position="3393"/>
        <end position="3402"/>
    </location>
</feature>
<dbReference type="InterPro" id="IPR043136">
    <property type="entry name" value="B30.2/SPRY_sf"/>
</dbReference>
<dbReference type="Proteomes" id="UP001164746">
    <property type="component" value="Chromosome 4"/>
</dbReference>
<feature type="region of interest" description="Disordered" evidence="3">
    <location>
        <begin position="3565"/>
        <end position="3598"/>
    </location>
</feature>
<dbReference type="Gene3D" id="2.60.120.920">
    <property type="match status" value="1"/>
</dbReference>
<proteinExistence type="predicted"/>
<keyword evidence="6" id="KW-1185">Reference proteome</keyword>
<dbReference type="PANTHER" id="PTHR46435:SF1">
    <property type="entry name" value="E3 UBIQUITIN-PROTEIN LIGASE HECTD4-RELATED"/>
    <property type="match status" value="1"/>
</dbReference>
<feature type="compositionally biased region" description="Low complexity" evidence="3">
    <location>
        <begin position="3166"/>
        <end position="3207"/>
    </location>
</feature>
<evidence type="ECO:0000256" key="3">
    <source>
        <dbReference type="SAM" id="MobiDB-lite"/>
    </source>
</evidence>
<evidence type="ECO:0000259" key="4">
    <source>
        <dbReference type="PROSITE" id="PS50237"/>
    </source>
</evidence>
<dbReference type="Pfam" id="PF00632">
    <property type="entry name" value="HECT"/>
    <property type="match status" value="1"/>
</dbReference>
<evidence type="ECO:0000256" key="1">
    <source>
        <dbReference type="ARBA" id="ARBA00022786"/>
    </source>
</evidence>
<feature type="compositionally biased region" description="Polar residues" evidence="3">
    <location>
        <begin position="1167"/>
        <end position="1191"/>
    </location>
</feature>
<dbReference type="InterPro" id="IPR043366">
    <property type="entry name" value="HECTD4"/>
</dbReference>
<feature type="compositionally biased region" description="Polar residues" evidence="3">
    <location>
        <begin position="2400"/>
        <end position="2414"/>
    </location>
</feature>
<feature type="region of interest" description="Disordered" evidence="3">
    <location>
        <begin position="2941"/>
        <end position="2973"/>
    </location>
</feature>
<feature type="compositionally biased region" description="Basic residues" evidence="3">
    <location>
        <begin position="3134"/>
        <end position="3144"/>
    </location>
</feature>
<feature type="region of interest" description="Disordered" evidence="3">
    <location>
        <begin position="3334"/>
        <end position="3402"/>
    </location>
</feature>
<feature type="region of interest" description="Disordered" evidence="3">
    <location>
        <begin position="1167"/>
        <end position="1195"/>
    </location>
</feature>
<dbReference type="EMBL" id="CP111015">
    <property type="protein sequence ID" value="WAR02868.1"/>
    <property type="molecule type" value="Genomic_DNA"/>
</dbReference>
<feature type="compositionally biased region" description="Basic and acidic residues" evidence="3">
    <location>
        <begin position="3566"/>
        <end position="3598"/>
    </location>
</feature>
<feature type="compositionally biased region" description="Basic and acidic residues" evidence="3">
    <location>
        <begin position="3349"/>
        <end position="3359"/>
    </location>
</feature>
<feature type="compositionally biased region" description="Basic and acidic residues" evidence="3">
    <location>
        <begin position="3213"/>
        <end position="3238"/>
    </location>
</feature>
<dbReference type="InterPro" id="IPR035983">
    <property type="entry name" value="Hect_E3_ubiquitin_ligase"/>
</dbReference>
<evidence type="ECO:0000256" key="2">
    <source>
        <dbReference type="PROSITE-ProRule" id="PRU00104"/>
    </source>
</evidence>
<dbReference type="SUPFAM" id="SSF56204">
    <property type="entry name" value="Hect, E3 ligase catalytic domain"/>
    <property type="match status" value="1"/>
</dbReference>
<reference evidence="5" key="1">
    <citation type="submission" date="2022-11" db="EMBL/GenBank/DDBJ databases">
        <title>Centuries of genome instability and evolution in soft-shell clam transmissible cancer (bioRxiv).</title>
        <authorList>
            <person name="Hart S.F.M."/>
            <person name="Yonemitsu M.A."/>
            <person name="Giersch R.M."/>
            <person name="Beal B.F."/>
            <person name="Arriagada G."/>
            <person name="Davis B.W."/>
            <person name="Ostrander E.A."/>
            <person name="Goff S.P."/>
            <person name="Metzger M.J."/>
        </authorList>
    </citation>
    <scope>NUCLEOTIDE SEQUENCE</scope>
    <source>
        <strain evidence="5">MELC-2E11</strain>
        <tissue evidence="5">Siphon/mantle</tissue>
    </source>
</reference>
<feature type="active site" description="Glycyl thioester intermediate" evidence="2">
    <location>
        <position position="4102"/>
    </location>
</feature>
<gene>
    <name evidence="5" type="ORF">MAR_009426</name>
</gene>
<feature type="region of interest" description="Disordered" evidence="3">
    <location>
        <begin position="1888"/>
        <end position="1909"/>
    </location>
</feature>
<dbReference type="SMART" id="SM00119">
    <property type="entry name" value="HECTc"/>
    <property type="match status" value="1"/>
</dbReference>
<name>A0ABY7DYS1_MYAAR</name>
<protein>
    <submittedName>
        <fullName evidence="5">HECD4-like protein</fullName>
    </submittedName>
</protein>
<feature type="domain" description="HECT" evidence="4">
    <location>
        <begin position="3837"/>
        <end position="4134"/>
    </location>
</feature>
<feature type="region of interest" description="Disordered" evidence="3">
    <location>
        <begin position="2384"/>
        <end position="2429"/>
    </location>
</feature>
<dbReference type="Gene3D" id="3.30.2410.10">
    <property type="entry name" value="Hect, E3 ligase catalytic domain"/>
    <property type="match status" value="1"/>
</dbReference>
<organism evidence="5 6">
    <name type="scientific">Mya arenaria</name>
    <name type="common">Soft-shell clam</name>
    <dbReference type="NCBI Taxonomy" id="6604"/>
    <lineage>
        <taxon>Eukaryota</taxon>
        <taxon>Metazoa</taxon>
        <taxon>Spiralia</taxon>
        <taxon>Lophotrochozoa</taxon>
        <taxon>Mollusca</taxon>
        <taxon>Bivalvia</taxon>
        <taxon>Autobranchia</taxon>
        <taxon>Heteroconchia</taxon>
        <taxon>Euheterodonta</taxon>
        <taxon>Imparidentia</taxon>
        <taxon>Neoheterodontei</taxon>
        <taxon>Myida</taxon>
        <taxon>Myoidea</taxon>
        <taxon>Myidae</taxon>
        <taxon>Mya</taxon>
    </lineage>
</organism>
<feature type="region of interest" description="Disordered" evidence="3">
    <location>
        <begin position="2452"/>
        <end position="2479"/>
    </location>
</feature>
<dbReference type="InterPro" id="IPR000569">
    <property type="entry name" value="HECT_dom"/>
</dbReference>
<evidence type="ECO:0000313" key="6">
    <source>
        <dbReference type="Proteomes" id="UP001164746"/>
    </source>
</evidence>
<keyword evidence="1 2" id="KW-0833">Ubl conjugation pathway</keyword>
<dbReference type="Gene3D" id="3.90.1750.10">
    <property type="entry name" value="Hect, E3 ligase catalytic domains"/>
    <property type="match status" value="1"/>
</dbReference>